<dbReference type="Proteomes" id="UP000693970">
    <property type="component" value="Unassembled WGS sequence"/>
</dbReference>
<dbReference type="AlphaFoldDB" id="A0A9K3PIL9"/>
<gene>
    <name evidence="2" type="ORF">IV203_017270</name>
</gene>
<evidence type="ECO:0000313" key="3">
    <source>
        <dbReference type="Proteomes" id="UP000693970"/>
    </source>
</evidence>
<feature type="compositionally biased region" description="Polar residues" evidence="1">
    <location>
        <begin position="94"/>
        <end position="109"/>
    </location>
</feature>
<dbReference type="EMBL" id="JAGRRH010000020">
    <property type="protein sequence ID" value="KAG7348565.1"/>
    <property type="molecule type" value="Genomic_DNA"/>
</dbReference>
<evidence type="ECO:0000256" key="1">
    <source>
        <dbReference type="SAM" id="MobiDB-lite"/>
    </source>
</evidence>
<proteinExistence type="predicted"/>
<organism evidence="2 3">
    <name type="scientific">Nitzschia inconspicua</name>
    <dbReference type="NCBI Taxonomy" id="303405"/>
    <lineage>
        <taxon>Eukaryota</taxon>
        <taxon>Sar</taxon>
        <taxon>Stramenopiles</taxon>
        <taxon>Ochrophyta</taxon>
        <taxon>Bacillariophyta</taxon>
        <taxon>Bacillariophyceae</taxon>
        <taxon>Bacillariophycidae</taxon>
        <taxon>Bacillariales</taxon>
        <taxon>Bacillariaceae</taxon>
        <taxon>Nitzschia</taxon>
    </lineage>
</organism>
<name>A0A9K3PIL9_9STRA</name>
<feature type="region of interest" description="Disordered" evidence="1">
    <location>
        <begin position="66"/>
        <end position="116"/>
    </location>
</feature>
<evidence type="ECO:0000313" key="2">
    <source>
        <dbReference type="EMBL" id="KAG7348565.1"/>
    </source>
</evidence>
<comment type="caution">
    <text evidence="2">The sequence shown here is derived from an EMBL/GenBank/DDBJ whole genome shotgun (WGS) entry which is preliminary data.</text>
</comment>
<keyword evidence="3" id="KW-1185">Reference proteome</keyword>
<protein>
    <submittedName>
        <fullName evidence="2">Uncharacterized protein</fullName>
    </submittedName>
</protein>
<reference evidence="2" key="2">
    <citation type="submission" date="2021-04" db="EMBL/GenBank/DDBJ databases">
        <authorList>
            <person name="Podell S."/>
        </authorList>
    </citation>
    <scope>NUCLEOTIDE SEQUENCE</scope>
    <source>
        <strain evidence="2">Hildebrandi</strain>
    </source>
</reference>
<sequence>MEPTIESSSTILAEALCRIDKLPISKNGVESRLLVVMNTFGMTKNIKVWSLGSLYVGNKNSGRFGEANSDYDNLKERPGISPEGSRSKNILLDASNTPRSQGQRSSRLTVTDESRM</sequence>
<accession>A0A9K3PIL9</accession>
<reference evidence="2" key="1">
    <citation type="journal article" date="2021" name="Sci. Rep.">
        <title>Diploid genomic architecture of Nitzschia inconspicua, an elite biomass production diatom.</title>
        <authorList>
            <person name="Oliver A."/>
            <person name="Podell S."/>
            <person name="Pinowska A."/>
            <person name="Traller J.C."/>
            <person name="Smith S.R."/>
            <person name="McClure R."/>
            <person name="Beliaev A."/>
            <person name="Bohutskyi P."/>
            <person name="Hill E.A."/>
            <person name="Rabines A."/>
            <person name="Zheng H."/>
            <person name="Allen L.Z."/>
            <person name="Kuo A."/>
            <person name="Grigoriev I.V."/>
            <person name="Allen A.E."/>
            <person name="Hazlebeck D."/>
            <person name="Allen E.E."/>
        </authorList>
    </citation>
    <scope>NUCLEOTIDE SEQUENCE</scope>
    <source>
        <strain evidence="2">Hildebrandi</strain>
    </source>
</reference>